<dbReference type="SUPFAM" id="SSF52172">
    <property type="entry name" value="CheY-like"/>
    <property type="match status" value="1"/>
</dbReference>
<proteinExistence type="predicted"/>
<dbReference type="PROSITE" id="PS00622">
    <property type="entry name" value="HTH_LUXR_1"/>
    <property type="match status" value="1"/>
</dbReference>
<keyword evidence="4" id="KW-0804">Transcription</keyword>
<dbReference type="InterPro" id="IPR016032">
    <property type="entry name" value="Sig_transdc_resp-reg_C-effctor"/>
</dbReference>
<evidence type="ECO:0000256" key="3">
    <source>
        <dbReference type="ARBA" id="ARBA00023125"/>
    </source>
</evidence>
<dbReference type="SMART" id="SM00448">
    <property type="entry name" value="REC"/>
    <property type="match status" value="1"/>
</dbReference>
<accession>A0ABV6MGD8</accession>
<comment type="caution">
    <text evidence="8">The sequence shown here is derived from an EMBL/GenBank/DDBJ whole genome shotgun (WGS) entry which is preliminary data.</text>
</comment>
<dbReference type="Gene3D" id="3.40.50.2300">
    <property type="match status" value="1"/>
</dbReference>
<keyword evidence="2" id="KW-0805">Transcription regulation</keyword>
<keyword evidence="3" id="KW-0238">DNA-binding</keyword>
<keyword evidence="1 5" id="KW-0597">Phosphoprotein</keyword>
<evidence type="ECO:0000256" key="2">
    <source>
        <dbReference type="ARBA" id="ARBA00023015"/>
    </source>
</evidence>
<gene>
    <name evidence="8" type="ORF">ACFFIA_39990</name>
</gene>
<dbReference type="PRINTS" id="PR00038">
    <property type="entry name" value="HTHLUXR"/>
</dbReference>
<evidence type="ECO:0000313" key="9">
    <source>
        <dbReference type="Proteomes" id="UP001589867"/>
    </source>
</evidence>
<keyword evidence="9" id="KW-1185">Reference proteome</keyword>
<evidence type="ECO:0000256" key="5">
    <source>
        <dbReference type="PROSITE-ProRule" id="PRU00169"/>
    </source>
</evidence>
<feature type="domain" description="Response regulatory" evidence="7">
    <location>
        <begin position="16"/>
        <end position="132"/>
    </location>
</feature>
<dbReference type="SMART" id="SM00421">
    <property type="entry name" value="HTH_LUXR"/>
    <property type="match status" value="1"/>
</dbReference>
<dbReference type="InterPro" id="IPR058245">
    <property type="entry name" value="NreC/VraR/RcsB-like_REC"/>
</dbReference>
<evidence type="ECO:0000313" key="8">
    <source>
        <dbReference type="EMBL" id="MFC0533801.1"/>
    </source>
</evidence>
<name>A0ABV6MGD8_9ACTN</name>
<dbReference type="InterPro" id="IPR001789">
    <property type="entry name" value="Sig_transdc_resp-reg_receiver"/>
</dbReference>
<dbReference type="Proteomes" id="UP001589867">
    <property type="component" value="Unassembled WGS sequence"/>
</dbReference>
<evidence type="ECO:0000256" key="4">
    <source>
        <dbReference type="ARBA" id="ARBA00023163"/>
    </source>
</evidence>
<dbReference type="InterPro" id="IPR039420">
    <property type="entry name" value="WalR-like"/>
</dbReference>
<dbReference type="InterPro" id="IPR011006">
    <property type="entry name" value="CheY-like_superfamily"/>
</dbReference>
<sequence length="229" mass="24916">MDAGRRSGTGGGPVIRVLIVDDEWMVRAMLRTIMSAYDGIEVVGEAEDGDQAVREATIHRPDVVLMDIRMPRADGLAATAALARFPDPPKVVVLTTFDLDEYVERALRHGAVGFLLKDATADQMADAVRSAAAGDAMLSPRVTRRLLHRFAEPSSPHRRDALRRIEVLTDKEREVLAAVGEGLPNSDIGRRLHLSEATVKSHVSRVLAKLQLTNRVQAAILAHHAGLVS</sequence>
<protein>
    <submittedName>
        <fullName evidence="8">Response regulator</fullName>
    </submittedName>
</protein>
<organism evidence="8 9">
    <name type="scientific">Phytohabitans kaempferiae</name>
    <dbReference type="NCBI Taxonomy" id="1620943"/>
    <lineage>
        <taxon>Bacteria</taxon>
        <taxon>Bacillati</taxon>
        <taxon>Actinomycetota</taxon>
        <taxon>Actinomycetes</taxon>
        <taxon>Micromonosporales</taxon>
        <taxon>Micromonosporaceae</taxon>
    </lineage>
</organism>
<dbReference type="RefSeq" id="WP_377262080.1">
    <property type="nucleotide sequence ID" value="NZ_JBHLUH010000091.1"/>
</dbReference>
<evidence type="ECO:0000256" key="1">
    <source>
        <dbReference type="ARBA" id="ARBA00022553"/>
    </source>
</evidence>
<feature type="domain" description="HTH luxR-type" evidence="6">
    <location>
        <begin position="161"/>
        <end position="226"/>
    </location>
</feature>
<dbReference type="PANTHER" id="PTHR43214">
    <property type="entry name" value="TWO-COMPONENT RESPONSE REGULATOR"/>
    <property type="match status" value="1"/>
</dbReference>
<dbReference type="SUPFAM" id="SSF46894">
    <property type="entry name" value="C-terminal effector domain of the bipartite response regulators"/>
    <property type="match status" value="1"/>
</dbReference>
<dbReference type="PANTHER" id="PTHR43214:SF24">
    <property type="entry name" value="TRANSCRIPTIONAL REGULATORY PROTEIN NARL-RELATED"/>
    <property type="match status" value="1"/>
</dbReference>
<dbReference type="PROSITE" id="PS50043">
    <property type="entry name" value="HTH_LUXR_2"/>
    <property type="match status" value="1"/>
</dbReference>
<dbReference type="CDD" id="cd17535">
    <property type="entry name" value="REC_NarL-like"/>
    <property type="match status" value="1"/>
</dbReference>
<dbReference type="Pfam" id="PF00072">
    <property type="entry name" value="Response_reg"/>
    <property type="match status" value="1"/>
</dbReference>
<reference evidence="8 9" key="1">
    <citation type="submission" date="2024-09" db="EMBL/GenBank/DDBJ databases">
        <authorList>
            <person name="Sun Q."/>
            <person name="Mori K."/>
        </authorList>
    </citation>
    <scope>NUCLEOTIDE SEQUENCE [LARGE SCALE GENOMIC DNA]</scope>
    <source>
        <strain evidence="8 9">TBRC 3947</strain>
    </source>
</reference>
<dbReference type="EMBL" id="JBHLUH010000091">
    <property type="protein sequence ID" value="MFC0533801.1"/>
    <property type="molecule type" value="Genomic_DNA"/>
</dbReference>
<dbReference type="Pfam" id="PF00196">
    <property type="entry name" value="GerE"/>
    <property type="match status" value="1"/>
</dbReference>
<evidence type="ECO:0000259" key="7">
    <source>
        <dbReference type="PROSITE" id="PS50110"/>
    </source>
</evidence>
<evidence type="ECO:0000259" key="6">
    <source>
        <dbReference type="PROSITE" id="PS50043"/>
    </source>
</evidence>
<dbReference type="PROSITE" id="PS50110">
    <property type="entry name" value="RESPONSE_REGULATORY"/>
    <property type="match status" value="1"/>
</dbReference>
<dbReference type="CDD" id="cd06170">
    <property type="entry name" value="LuxR_C_like"/>
    <property type="match status" value="1"/>
</dbReference>
<feature type="modified residue" description="4-aspartylphosphate" evidence="5">
    <location>
        <position position="67"/>
    </location>
</feature>
<dbReference type="InterPro" id="IPR000792">
    <property type="entry name" value="Tscrpt_reg_LuxR_C"/>
</dbReference>